<dbReference type="Proteomes" id="UP000598971">
    <property type="component" value="Unassembled WGS sequence"/>
</dbReference>
<name>A0A8J8FJ43_9BACT</name>
<evidence type="ECO:0000313" key="2">
    <source>
        <dbReference type="EMBL" id="NNV56791.1"/>
    </source>
</evidence>
<gene>
    <name evidence="2" type="ORF">GD597_15065</name>
</gene>
<dbReference type="PANTHER" id="PTHR43162:SF1">
    <property type="entry name" value="PRESTALK A DIFFERENTIATION PROTEIN A"/>
    <property type="match status" value="1"/>
</dbReference>
<sequence length="293" mass="30496">MKFVITGSLGNISKPLSLALINAGHQVTIVTSKSANAAAIEALGATAAVGSVEDVDFLTATFSGADAVYTMIPPKWDAADWKAYIGGIGANYTAAIAASGVKKVVNLSSIGAHLPEGCGPVTGLYRAEQSLNTLTDVAIRHLRPAYFFTNLFANIGLIKHLNVIGSNFGEQPIALVHPTDIAAVAAEELLSLSFTGHSVNYIVGDERTGNEIASVLGTAIGQPDLPWVVFSDEQSLQGAIGAGLSHEVASNYTEMGTAMRSGAMSEDFLQNRNALTSTKLEDFAPAFAAAFHA</sequence>
<dbReference type="Gene3D" id="3.40.50.720">
    <property type="entry name" value="NAD(P)-binding Rossmann-like Domain"/>
    <property type="match status" value="1"/>
</dbReference>
<evidence type="ECO:0000259" key="1">
    <source>
        <dbReference type="Pfam" id="PF13460"/>
    </source>
</evidence>
<comment type="caution">
    <text evidence="2">The sequence shown here is derived from an EMBL/GenBank/DDBJ whole genome shotgun (WGS) entry which is preliminary data.</text>
</comment>
<dbReference type="InterPro" id="IPR016040">
    <property type="entry name" value="NAD(P)-bd_dom"/>
</dbReference>
<organism evidence="2 3">
    <name type="scientific">Limnovirga soli</name>
    <dbReference type="NCBI Taxonomy" id="2656915"/>
    <lineage>
        <taxon>Bacteria</taxon>
        <taxon>Pseudomonadati</taxon>
        <taxon>Bacteroidota</taxon>
        <taxon>Chitinophagia</taxon>
        <taxon>Chitinophagales</taxon>
        <taxon>Chitinophagaceae</taxon>
        <taxon>Limnovirga</taxon>
    </lineage>
</organism>
<dbReference type="Pfam" id="PF13460">
    <property type="entry name" value="NAD_binding_10"/>
    <property type="match status" value="1"/>
</dbReference>
<accession>A0A8J8FJ43</accession>
<dbReference type="PANTHER" id="PTHR43162">
    <property type="match status" value="1"/>
</dbReference>
<dbReference type="InterPro" id="IPR051604">
    <property type="entry name" value="Ergot_Alk_Oxidoreductase"/>
</dbReference>
<protein>
    <submittedName>
        <fullName evidence="2">NAD(P)H-binding protein</fullName>
    </submittedName>
</protein>
<dbReference type="EMBL" id="WHPF01000010">
    <property type="protein sequence ID" value="NNV56791.1"/>
    <property type="molecule type" value="Genomic_DNA"/>
</dbReference>
<reference evidence="2" key="1">
    <citation type="submission" date="2019-10" db="EMBL/GenBank/DDBJ databases">
        <title>Draft genome sequence of Panacibacter sp. KCS-6.</title>
        <authorList>
            <person name="Yim K.J."/>
        </authorList>
    </citation>
    <scope>NUCLEOTIDE SEQUENCE</scope>
    <source>
        <strain evidence="2">KCS-6</strain>
    </source>
</reference>
<dbReference type="AlphaFoldDB" id="A0A8J8FJ43"/>
<dbReference type="InterPro" id="IPR036291">
    <property type="entry name" value="NAD(P)-bd_dom_sf"/>
</dbReference>
<feature type="domain" description="NAD(P)-binding" evidence="1">
    <location>
        <begin position="7"/>
        <end position="113"/>
    </location>
</feature>
<proteinExistence type="predicted"/>
<keyword evidence="3" id="KW-1185">Reference proteome</keyword>
<dbReference type="SUPFAM" id="SSF51735">
    <property type="entry name" value="NAD(P)-binding Rossmann-fold domains"/>
    <property type="match status" value="1"/>
</dbReference>
<dbReference type="RefSeq" id="WP_171608729.1">
    <property type="nucleotide sequence ID" value="NZ_WHPF01000010.1"/>
</dbReference>
<evidence type="ECO:0000313" key="3">
    <source>
        <dbReference type="Proteomes" id="UP000598971"/>
    </source>
</evidence>
<dbReference type="Gene3D" id="3.90.25.10">
    <property type="entry name" value="UDP-galactose 4-epimerase, domain 1"/>
    <property type="match status" value="1"/>
</dbReference>